<gene>
    <name evidence="2" type="ORF">KIH27_04005</name>
</gene>
<dbReference type="Pfam" id="PF11196">
    <property type="entry name" value="DUF2834"/>
    <property type="match status" value="1"/>
</dbReference>
<keyword evidence="1" id="KW-0812">Transmembrane</keyword>
<protein>
    <submittedName>
        <fullName evidence="2">DUF2834 domain-containing protein</fullName>
    </submittedName>
</protein>
<name>A0ABS5RGJ4_9MYCO</name>
<sequence>MSEITDAPPLPASRKVLCGVYGTIATIAFLATWRQNLAYQNSSLDFFSSFWRETRATPAARSVTIDILMFAFAAAILMVIEARKHGVRYVWAYIVGGLFIGVSVTFPLFLIARQLRLDPTATLRLPGKDTILLTVLGVLVLVAVVWAGAA</sequence>
<evidence type="ECO:0000313" key="3">
    <source>
        <dbReference type="Proteomes" id="UP001519535"/>
    </source>
</evidence>
<evidence type="ECO:0000256" key="1">
    <source>
        <dbReference type="SAM" id="Phobius"/>
    </source>
</evidence>
<dbReference type="Proteomes" id="UP001519535">
    <property type="component" value="Unassembled WGS sequence"/>
</dbReference>
<dbReference type="EMBL" id="JAHCLR010000004">
    <property type="protein sequence ID" value="MBS9532749.1"/>
    <property type="molecule type" value="Genomic_DNA"/>
</dbReference>
<dbReference type="RefSeq" id="WP_214091627.1">
    <property type="nucleotide sequence ID" value="NZ_JAHCLR010000004.1"/>
</dbReference>
<keyword evidence="3" id="KW-1185">Reference proteome</keyword>
<reference evidence="2 3" key="1">
    <citation type="submission" date="2021-05" db="EMBL/GenBank/DDBJ databases">
        <title>Mycobacterium acidophilum sp. nov., an extremely acid-tolerant member of the genus Mycobacterium.</title>
        <authorList>
            <person name="Xia J."/>
        </authorList>
    </citation>
    <scope>NUCLEOTIDE SEQUENCE [LARGE SCALE GENOMIC DNA]</scope>
    <source>
        <strain evidence="2 3">M1</strain>
    </source>
</reference>
<evidence type="ECO:0000313" key="2">
    <source>
        <dbReference type="EMBL" id="MBS9532749.1"/>
    </source>
</evidence>
<keyword evidence="1" id="KW-0472">Membrane</keyword>
<keyword evidence="1" id="KW-1133">Transmembrane helix</keyword>
<organism evidence="2 3">
    <name type="scientific">Mycolicibacter acidiphilus</name>
    <dbReference type="NCBI Taxonomy" id="2835306"/>
    <lineage>
        <taxon>Bacteria</taxon>
        <taxon>Bacillati</taxon>
        <taxon>Actinomycetota</taxon>
        <taxon>Actinomycetes</taxon>
        <taxon>Mycobacteriales</taxon>
        <taxon>Mycobacteriaceae</taxon>
        <taxon>Mycolicibacter</taxon>
    </lineage>
</organism>
<feature type="transmembrane region" description="Helical" evidence="1">
    <location>
        <begin position="91"/>
        <end position="111"/>
    </location>
</feature>
<accession>A0ABS5RGJ4</accession>
<proteinExistence type="predicted"/>
<feature type="transmembrane region" description="Helical" evidence="1">
    <location>
        <begin position="12"/>
        <end position="33"/>
    </location>
</feature>
<comment type="caution">
    <text evidence="2">The sequence shown here is derived from an EMBL/GenBank/DDBJ whole genome shotgun (WGS) entry which is preliminary data.</text>
</comment>
<dbReference type="InterPro" id="IPR021362">
    <property type="entry name" value="DUF2834"/>
</dbReference>
<feature type="transmembrane region" description="Helical" evidence="1">
    <location>
        <begin position="59"/>
        <end position="79"/>
    </location>
</feature>
<feature type="transmembrane region" description="Helical" evidence="1">
    <location>
        <begin position="131"/>
        <end position="149"/>
    </location>
</feature>